<evidence type="ECO:0000256" key="1">
    <source>
        <dbReference type="SAM" id="SignalP"/>
    </source>
</evidence>
<protein>
    <submittedName>
        <fullName evidence="2">Uncharacterized protein</fullName>
    </submittedName>
</protein>
<proteinExistence type="predicted"/>
<comment type="caution">
    <text evidence="2">The sequence shown here is derived from an EMBL/GenBank/DDBJ whole genome shotgun (WGS) entry which is preliminary data.</text>
</comment>
<dbReference type="Proteomes" id="UP000217771">
    <property type="component" value="Unassembled WGS sequence"/>
</dbReference>
<name>A0A2A2ESW3_9GAMM</name>
<sequence length="156" mass="17471">MVYFKRCLLIPAATMLMAVGVAHADRLAMDRLDDILGAASDYGITHFEEIEAKSNASVEIEGWSDDEWYVDVRLSLSDGQLLQEERERRITGAWGMSEEDVRSVFAIAASEGMVEFEEIQIDKQGMIEIEGDDESGRELEVYVNQGSDSASRVDRD</sequence>
<dbReference type="OrthoDB" id="7595029at2"/>
<dbReference type="EMBL" id="NSKB01000004">
    <property type="protein sequence ID" value="PAU76521.1"/>
    <property type="molecule type" value="Genomic_DNA"/>
</dbReference>
<reference evidence="2 3" key="1">
    <citation type="submission" date="2017-08" db="EMBL/GenBank/DDBJ databases">
        <title>Halomonas alkalisoli sp. nov., isolated from saline alkaline soil.</title>
        <authorList>
            <person name="Wang D."/>
            <person name="Zhang G."/>
        </authorList>
    </citation>
    <scope>NUCLEOTIDE SEQUENCE [LARGE SCALE GENOMIC DNA]</scope>
    <source>
        <strain evidence="2 3">WRN001</strain>
    </source>
</reference>
<gene>
    <name evidence="2" type="ORF">CK498_10960</name>
</gene>
<feature type="signal peptide" evidence="1">
    <location>
        <begin position="1"/>
        <end position="24"/>
    </location>
</feature>
<dbReference type="AlphaFoldDB" id="A0A2A2ESW3"/>
<organism evidence="2 3">
    <name type="scientific">Halomonas salipaludis</name>
    <dbReference type="NCBI Taxonomy" id="2032625"/>
    <lineage>
        <taxon>Bacteria</taxon>
        <taxon>Pseudomonadati</taxon>
        <taxon>Pseudomonadota</taxon>
        <taxon>Gammaproteobacteria</taxon>
        <taxon>Oceanospirillales</taxon>
        <taxon>Halomonadaceae</taxon>
        <taxon>Halomonas</taxon>
    </lineage>
</organism>
<evidence type="ECO:0000313" key="2">
    <source>
        <dbReference type="EMBL" id="PAU76521.1"/>
    </source>
</evidence>
<keyword evidence="1" id="KW-0732">Signal</keyword>
<keyword evidence="3" id="KW-1185">Reference proteome</keyword>
<feature type="chain" id="PRO_5012787693" evidence="1">
    <location>
        <begin position="25"/>
        <end position="156"/>
    </location>
</feature>
<evidence type="ECO:0000313" key="3">
    <source>
        <dbReference type="Proteomes" id="UP000217771"/>
    </source>
</evidence>
<dbReference type="RefSeq" id="WP_095620915.1">
    <property type="nucleotide sequence ID" value="NZ_NSKB01000004.1"/>
</dbReference>
<accession>A0A2A2ESW3</accession>